<gene>
    <name evidence="6" type="ORF">LOTGIDRAFT_144062</name>
</gene>
<reference evidence="6 7" key="1">
    <citation type="journal article" date="2013" name="Nature">
        <title>Insights into bilaterian evolution from three spiralian genomes.</title>
        <authorList>
            <person name="Simakov O."/>
            <person name="Marletaz F."/>
            <person name="Cho S.J."/>
            <person name="Edsinger-Gonzales E."/>
            <person name="Havlak P."/>
            <person name="Hellsten U."/>
            <person name="Kuo D.H."/>
            <person name="Larsson T."/>
            <person name="Lv J."/>
            <person name="Arendt D."/>
            <person name="Savage R."/>
            <person name="Osoegawa K."/>
            <person name="de Jong P."/>
            <person name="Grimwood J."/>
            <person name="Chapman J.A."/>
            <person name="Shapiro H."/>
            <person name="Aerts A."/>
            <person name="Otillar R.P."/>
            <person name="Terry A.Y."/>
            <person name="Boore J.L."/>
            <person name="Grigoriev I.V."/>
            <person name="Lindberg D.R."/>
            <person name="Seaver E.C."/>
            <person name="Weisblat D.A."/>
            <person name="Putnam N.H."/>
            <person name="Rokhsar D.S."/>
        </authorList>
    </citation>
    <scope>NUCLEOTIDE SEQUENCE [LARGE SCALE GENOMIC DNA]</scope>
</reference>
<keyword evidence="1" id="KW-0433">Leucine-rich repeat</keyword>
<accession>V4ANL8</accession>
<dbReference type="STRING" id="225164.V4ANL8"/>
<evidence type="ECO:0000256" key="2">
    <source>
        <dbReference type="ARBA" id="ARBA00022737"/>
    </source>
</evidence>
<keyword evidence="4" id="KW-0175">Coiled coil</keyword>
<feature type="domain" description="Roc" evidence="5">
    <location>
        <begin position="367"/>
        <end position="561"/>
    </location>
</feature>
<dbReference type="SMART" id="SM00369">
    <property type="entry name" value="LRR_TYP"/>
    <property type="match status" value="9"/>
</dbReference>
<dbReference type="HOGENOM" id="CLU_301541_0_0_1"/>
<dbReference type="GO" id="GO:0005737">
    <property type="term" value="C:cytoplasm"/>
    <property type="evidence" value="ECO:0007669"/>
    <property type="project" value="TreeGrafter"/>
</dbReference>
<dbReference type="SMART" id="SM00364">
    <property type="entry name" value="LRR_BAC"/>
    <property type="match status" value="8"/>
</dbReference>
<dbReference type="GO" id="GO:0009966">
    <property type="term" value="P:regulation of signal transduction"/>
    <property type="evidence" value="ECO:0007669"/>
    <property type="project" value="UniProtKB-ARBA"/>
</dbReference>
<dbReference type="InterPro" id="IPR057263">
    <property type="entry name" value="COR-B"/>
</dbReference>
<dbReference type="AlphaFoldDB" id="V4ANL8"/>
<dbReference type="SUPFAM" id="SSF52058">
    <property type="entry name" value="L domain-like"/>
    <property type="match status" value="1"/>
</dbReference>
<dbReference type="Gene3D" id="3.80.10.10">
    <property type="entry name" value="Ribonuclease Inhibitor"/>
    <property type="match status" value="3"/>
</dbReference>
<evidence type="ECO:0000256" key="1">
    <source>
        <dbReference type="ARBA" id="ARBA00022614"/>
    </source>
</evidence>
<keyword evidence="7" id="KW-1185">Reference proteome</keyword>
<dbReference type="EMBL" id="KB201480">
    <property type="protein sequence ID" value="ESO96335.1"/>
    <property type="molecule type" value="Genomic_DNA"/>
</dbReference>
<proteinExistence type="predicted"/>
<evidence type="ECO:0000313" key="7">
    <source>
        <dbReference type="Proteomes" id="UP000030746"/>
    </source>
</evidence>
<keyword evidence="2" id="KW-0677">Repeat</keyword>
<dbReference type="Gene3D" id="3.40.50.300">
    <property type="entry name" value="P-loop containing nucleotide triphosphate hydrolases"/>
    <property type="match status" value="1"/>
</dbReference>
<name>V4ANL8_LOTGI</name>
<evidence type="ECO:0000256" key="3">
    <source>
        <dbReference type="ARBA" id="ARBA00022741"/>
    </source>
</evidence>
<dbReference type="InterPro" id="IPR027417">
    <property type="entry name" value="P-loop_NTPase"/>
</dbReference>
<dbReference type="PANTHER" id="PTHR48051">
    <property type="match status" value="1"/>
</dbReference>
<dbReference type="GeneID" id="20234783"/>
<dbReference type="PROSITE" id="PS51424">
    <property type="entry name" value="ROC"/>
    <property type="match status" value="1"/>
</dbReference>
<dbReference type="RefSeq" id="XP_009052965.1">
    <property type="nucleotide sequence ID" value="XM_009054717.1"/>
</dbReference>
<protein>
    <recommendedName>
        <fullName evidence="5">Roc domain-containing protein</fullName>
    </recommendedName>
</protein>
<dbReference type="GO" id="GO:0005524">
    <property type="term" value="F:ATP binding"/>
    <property type="evidence" value="ECO:0007669"/>
    <property type="project" value="UniProtKB-KW"/>
</dbReference>
<dbReference type="InterPro" id="IPR001611">
    <property type="entry name" value="Leu-rich_rpt"/>
</dbReference>
<evidence type="ECO:0000313" key="6">
    <source>
        <dbReference type="EMBL" id="ESO96335.1"/>
    </source>
</evidence>
<dbReference type="InterPro" id="IPR003591">
    <property type="entry name" value="Leu-rich_rpt_typical-subtyp"/>
</dbReference>
<dbReference type="Pfam" id="PF25497">
    <property type="entry name" value="COR-B"/>
    <property type="match status" value="1"/>
</dbReference>
<dbReference type="PROSITE" id="PS51450">
    <property type="entry name" value="LRR"/>
    <property type="match status" value="4"/>
</dbReference>
<evidence type="ECO:0000256" key="4">
    <source>
        <dbReference type="SAM" id="Coils"/>
    </source>
</evidence>
<dbReference type="InterPro" id="IPR050216">
    <property type="entry name" value="LRR_domain-containing"/>
</dbReference>
<dbReference type="PANTHER" id="PTHR48051:SF1">
    <property type="entry name" value="RAS SUPPRESSOR PROTEIN 1"/>
    <property type="match status" value="1"/>
</dbReference>
<sequence length="991" mass="115268">MVIFHAIGNYLYKLPKSFDQCTRITQLNLGFNHFTEIPSALFNLVTLEQLDLAENYIETVGSDIKKLVNLQHLNLAGNMLEEVPDEFCKLKKLRYLNLSSKWYPRGGFQIVPLAICYLTDLRHLDLSWHKIHTIPDQFGNLRRLVTLNLRGNFLQHVSDEIHCCERLVNLNLTGALRYCSVIPKAFFTLEELLELNLSGNFFTEIPPEVCELRKLKKLIIQRNALLRLPEELFSLRHIEHLEFGENYLEELPAGISNLKSLKELGLAYNALDSLPDEICQCHSLVQLHLSRNKLKSVPEEIYELSNLVDLSLNDNQLTELPLLMDRLDRLAESGCLYLWNNNLKRPPQAICDQGVTALFPYLKELRISEAKHRKKMILIGAVKAGKTSLRNALLLGHSALTQEHERTWVLERHLWEPKSELRVQILDFGGHHIYSAAHHMFLTPEATHVLVFDLHKYSSDRYLELIGNWLEAIMDRAPGAGIRIVGTHGDLCSEQDIEEKVKDILRKMHRIENKNINDLKEEIKKIQRILDTPEARINRGEFTEIGFERLHERKAHMEKMLNSRSILPKSIWAVSCAKDLDGFEHFRTDLINHLIETEEMALPKSWFRFLQAIQQHPERILKWPRALEIFTEVMEEMAQSMIAIGGSVEMSMIVVLMYLHRMGEIVWYDKNPKLRAIVFHRPETLVEMLRAVFRHNFDEVVVYEDNNGQQANLTKTKFDFMKEEFLSQGLLTYELLHYCLLHFELSPDALDTFISLMLKFDLCFEVEKSTLAPSLLQSVGILQFPWFFPPEEPEKVAYEWPVSTPLNMFELCYELHFINRRPPNCFAKFSVRLHNHFTERINWKFGVLGRINQSRVLVRKIVSEDNDSCIRVAVRGPDLQELWSLVTKTNQDLLALLQEWPFIRFELSLLCSHCILCKIGDPYRFPGEVLQNVLPRNTYQAPWCKNAEGEDIPACFVYPLDPGRFCFQLIESTYNSFPTLYCNVTMHLNLN</sequence>
<dbReference type="KEGG" id="lgi:LOTGIDRAFT_144062"/>
<dbReference type="InterPro" id="IPR032675">
    <property type="entry name" value="LRR_dom_sf"/>
</dbReference>
<keyword evidence="3" id="KW-0547">Nucleotide-binding</keyword>
<dbReference type="Proteomes" id="UP000030746">
    <property type="component" value="Unassembled WGS sequence"/>
</dbReference>
<dbReference type="OrthoDB" id="676979at2759"/>
<dbReference type="Gene3D" id="3.30.310.200">
    <property type="match status" value="1"/>
</dbReference>
<feature type="coiled-coil region" evidence="4">
    <location>
        <begin position="494"/>
        <end position="529"/>
    </location>
</feature>
<evidence type="ECO:0000259" key="5">
    <source>
        <dbReference type="PROSITE" id="PS51424"/>
    </source>
</evidence>
<dbReference type="OMA" id="NWLDAIM"/>
<dbReference type="SUPFAM" id="SSF52540">
    <property type="entry name" value="P-loop containing nucleoside triphosphate hydrolases"/>
    <property type="match status" value="1"/>
</dbReference>
<dbReference type="Pfam" id="PF00560">
    <property type="entry name" value="LRR_1"/>
    <property type="match status" value="1"/>
</dbReference>
<dbReference type="CTD" id="20234783"/>
<dbReference type="Pfam" id="PF08477">
    <property type="entry name" value="Roc"/>
    <property type="match status" value="1"/>
</dbReference>
<dbReference type="Pfam" id="PF13855">
    <property type="entry name" value="LRR_8"/>
    <property type="match status" value="2"/>
</dbReference>
<dbReference type="GO" id="GO:0004674">
    <property type="term" value="F:protein serine/threonine kinase activity"/>
    <property type="evidence" value="ECO:0007669"/>
    <property type="project" value="UniProtKB-KW"/>
</dbReference>
<organism evidence="6 7">
    <name type="scientific">Lottia gigantea</name>
    <name type="common">Giant owl limpet</name>
    <dbReference type="NCBI Taxonomy" id="225164"/>
    <lineage>
        <taxon>Eukaryota</taxon>
        <taxon>Metazoa</taxon>
        <taxon>Spiralia</taxon>
        <taxon>Lophotrochozoa</taxon>
        <taxon>Mollusca</taxon>
        <taxon>Gastropoda</taxon>
        <taxon>Patellogastropoda</taxon>
        <taxon>Lottioidea</taxon>
        <taxon>Lottiidae</taxon>
        <taxon>Lottia</taxon>
    </lineage>
</organism>
<dbReference type="InterPro" id="IPR020859">
    <property type="entry name" value="ROC"/>
</dbReference>